<comment type="caution">
    <text evidence="2">The sequence shown here is derived from an EMBL/GenBank/DDBJ whole genome shotgun (WGS) entry which is preliminary data.</text>
</comment>
<organism evidence="2 3">
    <name type="scientific">Niastella vici</name>
    <dbReference type="NCBI Taxonomy" id="1703345"/>
    <lineage>
        <taxon>Bacteria</taxon>
        <taxon>Pseudomonadati</taxon>
        <taxon>Bacteroidota</taxon>
        <taxon>Chitinophagia</taxon>
        <taxon>Chitinophagales</taxon>
        <taxon>Chitinophagaceae</taxon>
        <taxon>Niastella</taxon>
    </lineage>
</organism>
<dbReference type="EMBL" id="LVYD01000065">
    <property type="protein sequence ID" value="OQP60140.1"/>
    <property type="molecule type" value="Genomic_DNA"/>
</dbReference>
<name>A0A1V9FP80_9BACT</name>
<protein>
    <submittedName>
        <fullName evidence="2">Uncharacterized protein</fullName>
    </submittedName>
</protein>
<accession>A0A1V9FP80</accession>
<evidence type="ECO:0000313" key="2">
    <source>
        <dbReference type="EMBL" id="OQP60140.1"/>
    </source>
</evidence>
<feature type="region of interest" description="Disordered" evidence="1">
    <location>
        <begin position="1"/>
        <end position="24"/>
    </location>
</feature>
<evidence type="ECO:0000313" key="3">
    <source>
        <dbReference type="Proteomes" id="UP000192796"/>
    </source>
</evidence>
<dbReference type="Proteomes" id="UP000192796">
    <property type="component" value="Unassembled WGS sequence"/>
</dbReference>
<dbReference type="AlphaFoldDB" id="A0A1V9FP80"/>
<feature type="compositionally biased region" description="Basic and acidic residues" evidence="1">
    <location>
        <begin position="1"/>
        <end position="12"/>
    </location>
</feature>
<reference evidence="2 3" key="1">
    <citation type="submission" date="2016-03" db="EMBL/GenBank/DDBJ databases">
        <title>Niastella vici sp. nov., isolated from farmland soil.</title>
        <authorList>
            <person name="Chen L."/>
            <person name="Wang D."/>
            <person name="Yang S."/>
            <person name="Wang G."/>
        </authorList>
    </citation>
    <scope>NUCLEOTIDE SEQUENCE [LARGE SCALE GENOMIC DNA]</scope>
    <source>
        <strain evidence="2 3">DJ57</strain>
    </source>
</reference>
<sequence>MANEHHKHEKDHGHHSHKSIPLSFLSGSKIKGPVEDCSAGQVTDFAKLDKSVSYNNLIIKAPVSFIILAYNDFLNLESGQIKPFFNSKFQFVRRSCFLNDINIRIAIQSFQI</sequence>
<keyword evidence="3" id="KW-1185">Reference proteome</keyword>
<proteinExistence type="predicted"/>
<dbReference type="STRING" id="1703345.A3860_34230"/>
<gene>
    <name evidence="2" type="ORF">A3860_34230</name>
</gene>
<evidence type="ECO:0000256" key="1">
    <source>
        <dbReference type="SAM" id="MobiDB-lite"/>
    </source>
</evidence>